<dbReference type="Proteomes" id="UP000001067">
    <property type="component" value="Unassembled WGS sequence"/>
</dbReference>
<dbReference type="KEGG" id="pte:PTT_07301"/>
<gene>
    <name evidence="2" type="ORF">PTT_07301</name>
</gene>
<dbReference type="EMBL" id="GL533075">
    <property type="protein sequence ID" value="EFQ94879.1"/>
    <property type="molecule type" value="Genomic_DNA"/>
</dbReference>
<proteinExistence type="predicted"/>
<evidence type="ECO:0000313" key="2">
    <source>
        <dbReference type="EMBL" id="EFQ94879.1"/>
    </source>
</evidence>
<protein>
    <submittedName>
        <fullName evidence="2">Uncharacterized protein</fullName>
    </submittedName>
</protein>
<evidence type="ECO:0000313" key="3">
    <source>
        <dbReference type="Proteomes" id="UP000001067"/>
    </source>
</evidence>
<feature type="region of interest" description="Disordered" evidence="1">
    <location>
        <begin position="75"/>
        <end position="94"/>
    </location>
</feature>
<reference evidence="2 3" key="1">
    <citation type="journal article" date="2010" name="Genome Biol.">
        <title>A first genome assembly of the barley fungal pathogen Pyrenophora teres f. teres.</title>
        <authorList>
            <person name="Ellwood S.R."/>
            <person name="Liu Z."/>
            <person name="Syme R.A."/>
            <person name="Lai Z."/>
            <person name="Hane J.K."/>
            <person name="Keiper F."/>
            <person name="Moffat C.S."/>
            <person name="Oliver R.P."/>
            <person name="Friesen T.L."/>
        </authorList>
    </citation>
    <scope>NUCLEOTIDE SEQUENCE [LARGE SCALE GENOMIC DNA]</scope>
    <source>
        <strain evidence="2 3">0-1</strain>
    </source>
</reference>
<organism evidence="3">
    <name type="scientific">Pyrenophora teres f. teres (strain 0-1)</name>
    <name type="common">Barley net blotch fungus</name>
    <name type="synonym">Drechslera teres f. teres</name>
    <dbReference type="NCBI Taxonomy" id="861557"/>
    <lineage>
        <taxon>Eukaryota</taxon>
        <taxon>Fungi</taxon>
        <taxon>Dikarya</taxon>
        <taxon>Ascomycota</taxon>
        <taxon>Pezizomycotina</taxon>
        <taxon>Dothideomycetes</taxon>
        <taxon>Pleosporomycetidae</taxon>
        <taxon>Pleosporales</taxon>
        <taxon>Pleosporineae</taxon>
        <taxon>Pleosporaceae</taxon>
        <taxon>Pyrenophora</taxon>
    </lineage>
</organism>
<keyword evidence="3" id="KW-1185">Reference proteome</keyword>
<accession>E3RHC8</accession>
<dbReference type="AlphaFoldDB" id="E3RHC8"/>
<dbReference type="OrthoDB" id="3791378at2759"/>
<sequence>MESATGPEPTEVKMKSYAGRYRNKASSCHVMIEVDKEQLILTDETCPTQSKRYVLARCKPTNEVGRATSLWVALPDNTNSSPDKKHAADEDQPTGNHITQCALRYEKINAVGLLELPHEVLVRILDYILTADDKIIHIPERSGRLRIATCGVVPYADANSAFDIGYRPRLPEPFNQLQFVSKKIFDLARGRELTINHLKVNGWNFDNFRRLDTVPPASASEWFVKGAHWFDSVRKVTLLGQFGVGRTADENVLHSIIRFGHEHPKAEISVSVHVLSIQGKQRLDGFMTVAWLIQEAVRGILRPTWVAPKDKLVQSWRRGKDVDFMNAKNVRFKPSDEYDWQKVKTPATKTKKVPTIIRVLNEFGSLNEMVAFVKNIYNQGI</sequence>
<name>E3RHC8_PYRTT</name>
<dbReference type="HOGENOM" id="CLU_725918_0_0_1"/>
<evidence type="ECO:0000256" key="1">
    <source>
        <dbReference type="SAM" id="MobiDB-lite"/>
    </source>
</evidence>